<reference evidence="2 3" key="1">
    <citation type="submission" date="2022-06" db="EMBL/GenBank/DDBJ databases">
        <title>Actinoplanes abujensis sp. nov., isolated from Nigerian arid soil.</title>
        <authorList>
            <person name="Ding P."/>
        </authorList>
    </citation>
    <scope>NUCLEOTIDE SEQUENCE [LARGE SCALE GENOMIC DNA]</scope>
    <source>
        <strain evidence="3">TRM88002</strain>
    </source>
</reference>
<comment type="caution">
    <text evidence="2">The sequence shown here is derived from an EMBL/GenBank/DDBJ whole genome shotgun (WGS) entry which is preliminary data.</text>
</comment>
<gene>
    <name evidence="2" type="ORF">LXN57_15270</name>
</gene>
<evidence type="ECO:0000313" key="3">
    <source>
        <dbReference type="Proteomes" id="UP001523216"/>
    </source>
</evidence>
<keyword evidence="3" id="KW-1185">Reference proteome</keyword>
<accession>A0ABT0Y0D4</accession>
<organism evidence="2 3">
    <name type="scientific">Paractinoplanes hotanensis</name>
    <dbReference type="NCBI Taxonomy" id="2906497"/>
    <lineage>
        <taxon>Bacteria</taxon>
        <taxon>Bacillati</taxon>
        <taxon>Actinomycetota</taxon>
        <taxon>Actinomycetes</taxon>
        <taxon>Micromonosporales</taxon>
        <taxon>Micromonosporaceae</taxon>
        <taxon>Paractinoplanes</taxon>
    </lineage>
</organism>
<feature type="domain" description="RAMA" evidence="1">
    <location>
        <begin position="59"/>
        <end position="142"/>
    </location>
</feature>
<evidence type="ECO:0000259" key="1">
    <source>
        <dbReference type="Pfam" id="PF18755"/>
    </source>
</evidence>
<dbReference type="Pfam" id="PF18755">
    <property type="entry name" value="RAMA"/>
    <property type="match status" value="1"/>
</dbReference>
<dbReference type="EMBL" id="JAMQOL010000018">
    <property type="protein sequence ID" value="MCM4078932.1"/>
    <property type="molecule type" value="Genomic_DNA"/>
</dbReference>
<protein>
    <recommendedName>
        <fullName evidence="1">RAMA domain-containing protein</fullName>
    </recommendedName>
</protein>
<dbReference type="InterPro" id="IPR040843">
    <property type="entry name" value="RAMA"/>
</dbReference>
<name>A0ABT0Y0D4_9ACTN</name>
<dbReference type="RefSeq" id="WP_251798828.1">
    <property type="nucleotide sequence ID" value="NZ_JAMQOL010000018.1"/>
</dbReference>
<dbReference type="Proteomes" id="UP001523216">
    <property type="component" value="Unassembled WGS sequence"/>
</dbReference>
<proteinExistence type="predicted"/>
<evidence type="ECO:0000313" key="2">
    <source>
        <dbReference type="EMBL" id="MCM4078932.1"/>
    </source>
</evidence>
<sequence>MQTIEIEDEVFVQLQNRARPFIDTPNDVIKGLLAEVGAVTQSASAKPFSGSPPGVSTVGRLSKLIEDGLVHPGDKVRHRRKRTNEVFEATITEGGCLQVDDVPAPFREPSPALRHFTQSQIDGWHNWVHVDSQRTLRDLRDNGAGKQR</sequence>